<keyword evidence="4 6" id="KW-0479">Metal-binding</keyword>
<evidence type="ECO:0000256" key="5">
    <source>
        <dbReference type="ARBA" id="ARBA00023004"/>
    </source>
</evidence>
<organism evidence="8 9">
    <name type="scientific">Rhizoctonia solani</name>
    <dbReference type="NCBI Taxonomy" id="456999"/>
    <lineage>
        <taxon>Eukaryota</taxon>
        <taxon>Fungi</taxon>
        <taxon>Dikarya</taxon>
        <taxon>Basidiomycota</taxon>
        <taxon>Agaricomycotina</taxon>
        <taxon>Agaricomycetes</taxon>
        <taxon>Cantharellales</taxon>
        <taxon>Ceratobasidiaceae</taxon>
        <taxon>Rhizoctonia</taxon>
    </lineage>
</organism>
<evidence type="ECO:0000256" key="4">
    <source>
        <dbReference type="ARBA" id="ARBA00022723"/>
    </source>
</evidence>
<dbReference type="InterPro" id="IPR036396">
    <property type="entry name" value="Cyt_P450_sf"/>
</dbReference>
<dbReference type="PRINTS" id="PR00465">
    <property type="entry name" value="EP450IV"/>
</dbReference>
<dbReference type="EMBL" id="CAJMXA010000180">
    <property type="protein sequence ID" value="CAE6419990.1"/>
    <property type="molecule type" value="Genomic_DNA"/>
</dbReference>
<reference evidence="8" key="1">
    <citation type="submission" date="2021-01" db="EMBL/GenBank/DDBJ databases">
        <authorList>
            <person name="Kaushik A."/>
        </authorList>
    </citation>
    <scope>NUCLEOTIDE SEQUENCE</scope>
    <source>
        <strain evidence="8">AG6-10EEA</strain>
    </source>
</reference>
<protein>
    <submittedName>
        <fullName evidence="8">Uncharacterized protein</fullName>
    </submittedName>
</protein>
<dbReference type="InterPro" id="IPR050529">
    <property type="entry name" value="CYP450_sterol_14alpha_dmase"/>
</dbReference>
<gene>
    <name evidence="8" type="ORF">RDB_LOCUS11151</name>
</gene>
<dbReference type="Pfam" id="PF00067">
    <property type="entry name" value="p450"/>
    <property type="match status" value="1"/>
</dbReference>
<dbReference type="PANTHER" id="PTHR24304:SF2">
    <property type="entry name" value="24-HYDROXYCHOLESTEROL 7-ALPHA-HYDROXYLASE"/>
    <property type="match status" value="1"/>
</dbReference>
<dbReference type="Proteomes" id="UP000663853">
    <property type="component" value="Unassembled WGS sequence"/>
</dbReference>
<name>A0A8H3ADA3_9AGAM</name>
<dbReference type="PANTHER" id="PTHR24304">
    <property type="entry name" value="CYTOCHROME P450 FAMILY 7"/>
    <property type="match status" value="1"/>
</dbReference>
<dbReference type="GO" id="GO:0016705">
    <property type="term" value="F:oxidoreductase activity, acting on paired donors, with incorporation or reduction of molecular oxygen"/>
    <property type="evidence" value="ECO:0007669"/>
    <property type="project" value="InterPro"/>
</dbReference>
<evidence type="ECO:0000256" key="3">
    <source>
        <dbReference type="ARBA" id="ARBA00022617"/>
    </source>
</evidence>
<proteinExistence type="inferred from homology"/>
<evidence type="ECO:0000256" key="7">
    <source>
        <dbReference type="SAM" id="Phobius"/>
    </source>
</evidence>
<keyword evidence="7" id="KW-0472">Membrane</keyword>
<evidence type="ECO:0000313" key="8">
    <source>
        <dbReference type="EMBL" id="CAE6419990.1"/>
    </source>
</evidence>
<dbReference type="GO" id="GO:0004497">
    <property type="term" value="F:monooxygenase activity"/>
    <property type="evidence" value="ECO:0007669"/>
    <property type="project" value="InterPro"/>
</dbReference>
<dbReference type="GO" id="GO:0005506">
    <property type="term" value="F:iron ion binding"/>
    <property type="evidence" value="ECO:0007669"/>
    <property type="project" value="InterPro"/>
</dbReference>
<comment type="similarity">
    <text evidence="2">Belongs to the cytochrome P450 family.</text>
</comment>
<keyword evidence="7" id="KW-0812">Transmembrane</keyword>
<keyword evidence="7" id="KW-1133">Transmembrane helix</keyword>
<evidence type="ECO:0000313" key="9">
    <source>
        <dbReference type="Proteomes" id="UP000663853"/>
    </source>
</evidence>
<evidence type="ECO:0000256" key="6">
    <source>
        <dbReference type="PIRSR" id="PIRSR602403-1"/>
    </source>
</evidence>
<accession>A0A8H3ADA3</accession>
<keyword evidence="3 6" id="KW-0349">Heme</keyword>
<comment type="caution">
    <text evidence="8">The sequence shown here is derived from an EMBL/GenBank/DDBJ whole genome shotgun (WGS) entry which is preliminary data.</text>
</comment>
<evidence type="ECO:0000256" key="2">
    <source>
        <dbReference type="ARBA" id="ARBA00010617"/>
    </source>
</evidence>
<dbReference type="SUPFAM" id="SSF48264">
    <property type="entry name" value="Cytochrome P450"/>
    <property type="match status" value="1"/>
</dbReference>
<dbReference type="InterPro" id="IPR002403">
    <property type="entry name" value="Cyt_P450_E_grp-IV"/>
</dbReference>
<feature type="binding site" description="axial binding residue" evidence="6">
    <location>
        <position position="452"/>
    </location>
    <ligand>
        <name>heme</name>
        <dbReference type="ChEBI" id="CHEBI:30413"/>
    </ligand>
    <ligandPart>
        <name>Fe</name>
        <dbReference type="ChEBI" id="CHEBI:18248"/>
    </ligandPart>
</feature>
<keyword evidence="5 6" id="KW-0408">Iron</keyword>
<dbReference type="Gene3D" id="1.10.630.10">
    <property type="entry name" value="Cytochrome P450"/>
    <property type="match status" value="1"/>
</dbReference>
<dbReference type="AlphaFoldDB" id="A0A8H3ADA3"/>
<comment type="cofactor">
    <cofactor evidence="1 6">
        <name>heme</name>
        <dbReference type="ChEBI" id="CHEBI:30413"/>
    </cofactor>
</comment>
<dbReference type="CDD" id="cd00302">
    <property type="entry name" value="cytochrome_P450"/>
    <property type="match status" value="1"/>
</dbReference>
<feature type="transmembrane region" description="Helical" evidence="7">
    <location>
        <begin position="291"/>
        <end position="317"/>
    </location>
</feature>
<sequence>MNSTSYDPFNWNLSTLPLEVASTLADNQLAVGSAAAVAAGLVWYLSRSDDTQVKRIRALPFFGQWAFFTKRYDFIVDGFKKFPRESAFGFGVLGHNIVALRGEEARKAFFSRSDLNFTEGYSLLFGGAPDTKDIAKNETERNDQEELSFFLRHLIPLLKAERLAKITPDMMSDIERNMEMWGETGKFDPFDVMYSTVFQLTIRATGVREIADSMEKCKQLEELYWKVETGNTAASLLLPWLPSTARKQKIAATTEIYNMLDEIVKTRQRENRREEDALQIFIDQGDSTVDIIGFIMGTLFAGIVNTGLMSAWIFIFLDQVPEWRDKVIDELRALLDKYAPISEGADSAAERFSKISPQVWENEMPVLEDCIRETIRLVLTGAALRRLTSGDTVIDGKKVPNGTFLAFLVGDTHADPSIYPNPGQFNPGRFTEEQDKSQTYGFLGWGVGRHPCAGRRFAQYEIKSMVAMFLASYTYEVIDSNGKKPDPSVTVPDKNNLYQARPKGQTFYVKYTKRKQQL</sequence>
<dbReference type="GO" id="GO:0020037">
    <property type="term" value="F:heme binding"/>
    <property type="evidence" value="ECO:0007669"/>
    <property type="project" value="InterPro"/>
</dbReference>
<dbReference type="InterPro" id="IPR001128">
    <property type="entry name" value="Cyt_P450"/>
</dbReference>
<evidence type="ECO:0000256" key="1">
    <source>
        <dbReference type="ARBA" id="ARBA00001971"/>
    </source>
</evidence>